<gene>
    <name evidence="5" type="ORF">KAR29_05955</name>
</gene>
<dbReference type="InterPro" id="IPR028082">
    <property type="entry name" value="Peripla_BP_I"/>
</dbReference>
<protein>
    <submittedName>
        <fullName evidence="5">LacI family DNA-binding transcriptional regulator</fullName>
    </submittedName>
</protein>
<dbReference type="InterPro" id="IPR000843">
    <property type="entry name" value="HTH_LacI"/>
</dbReference>
<evidence type="ECO:0000256" key="3">
    <source>
        <dbReference type="ARBA" id="ARBA00023163"/>
    </source>
</evidence>
<dbReference type="SMART" id="SM00354">
    <property type="entry name" value="HTH_LACI"/>
    <property type="match status" value="1"/>
</dbReference>
<dbReference type="AlphaFoldDB" id="A0A9Q7EWN1"/>
<dbReference type="Gene3D" id="1.10.260.40">
    <property type="entry name" value="lambda repressor-like DNA-binding domains"/>
    <property type="match status" value="1"/>
</dbReference>
<dbReference type="KEGG" id="aram:KAR29_05955"/>
<dbReference type="PRINTS" id="PR00036">
    <property type="entry name" value="HTHLACI"/>
</dbReference>
<organism evidence="5 6">
    <name type="scientific">Aminithiophilus ramosus</name>
    <dbReference type="NCBI Taxonomy" id="3029084"/>
    <lineage>
        <taxon>Bacteria</taxon>
        <taxon>Thermotogati</taxon>
        <taxon>Synergistota</taxon>
        <taxon>Synergistia</taxon>
        <taxon>Synergistales</taxon>
        <taxon>Aminithiophilaceae</taxon>
        <taxon>Aminithiophilus</taxon>
    </lineage>
</organism>
<proteinExistence type="predicted"/>
<keyword evidence="6" id="KW-1185">Reference proteome</keyword>
<name>A0A9Q7EWN1_9BACT</name>
<dbReference type="Gene3D" id="3.40.50.2300">
    <property type="match status" value="1"/>
</dbReference>
<dbReference type="InterPro" id="IPR010982">
    <property type="entry name" value="Lambda_DNA-bd_dom_sf"/>
</dbReference>
<evidence type="ECO:0000259" key="4">
    <source>
        <dbReference type="PROSITE" id="PS50932"/>
    </source>
</evidence>
<dbReference type="PROSITE" id="PS50932">
    <property type="entry name" value="HTH_LACI_2"/>
    <property type="match status" value="1"/>
</dbReference>
<dbReference type="Proteomes" id="UP000671879">
    <property type="component" value="Chromosome"/>
</dbReference>
<keyword evidence="2 5" id="KW-0238">DNA-binding</keyword>
<dbReference type="EMBL" id="CP072943">
    <property type="protein sequence ID" value="QTX33413.1"/>
    <property type="molecule type" value="Genomic_DNA"/>
</dbReference>
<evidence type="ECO:0000256" key="1">
    <source>
        <dbReference type="ARBA" id="ARBA00023015"/>
    </source>
</evidence>
<evidence type="ECO:0000256" key="2">
    <source>
        <dbReference type="ARBA" id="ARBA00023125"/>
    </source>
</evidence>
<dbReference type="PANTHER" id="PTHR30146">
    <property type="entry name" value="LACI-RELATED TRANSCRIPTIONAL REPRESSOR"/>
    <property type="match status" value="1"/>
</dbReference>
<feature type="domain" description="HTH lacI-type" evidence="4">
    <location>
        <begin position="3"/>
        <end position="57"/>
    </location>
</feature>
<dbReference type="Pfam" id="PF00356">
    <property type="entry name" value="LacI"/>
    <property type="match status" value="1"/>
</dbReference>
<dbReference type="InterPro" id="IPR001761">
    <property type="entry name" value="Peripla_BP/Lac1_sug-bd_dom"/>
</dbReference>
<dbReference type="GO" id="GO:0000976">
    <property type="term" value="F:transcription cis-regulatory region binding"/>
    <property type="evidence" value="ECO:0007669"/>
    <property type="project" value="TreeGrafter"/>
</dbReference>
<keyword evidence="1" id="KW-0805">Transcription regulation</keyword>
<reference evidence="6" key="1">
    <citation type="submission" date="2021-04" db="EMBL/GenBank/DDBJ databases">
        <title>A novel Synergistetes isolate from a pyrite-forming mixed culture.</title>
        <authorList>
            <person name="Bunk B."/>
            <person name="Sproer C."/>
            <person name="Spring S."/>
            <person name="Pester M."/>
        </authorList>
    </citation>
    <scope>NUCLEOTIDE SEQUENCE [LARGE SCALE GENOMIC DNA]</scope>
    <source>
        <strain evidence="6">J.5.4.2-T.3.5.2</strain>
    </source>
</reference>
<evidence type="ECO:0000313" key="5">
    <source>
        <dbReference type="EMBL" id="QTX33413.1"/>
    </source>
</evidence>
<accession>A0A9Q7EWN1</accession>
<dbReference type="GO" id="GO:0003700">
    <property type="term" value="F:DNA-binding transcription factor activity"/>
    <property type="evidence" value="ECO:0007669"/>
    <property type="project" value="TreeGrafter"/>
</dbReference>
<dbReference type="PANTHER" id="PTHR30146:SF109">
    <property type="entry name" value="HTH-TYPE TRANSCRIPTIONAL REGULATOR GALS"/>
    <property type="match status" value="1"/>
</dbReference>
<dbReference type="SUPFAM" id="SSF47413">
    <property type="entry name" value="lambda repressor-like DNA-binding domains"/>
    <property type="match status" value="1"/>
</dbReference>
<sequence>MAVTMADVAREAGVNKATVSRVLRGDPRISPTTRRNVWDVARRLGYEPNAVAKGLSSRRTDVVGVVLPALAHPWTGELLSGLERVLAKRGLSLLVLSSGVASGSRARALRLLKGRGVDGALWLDGLPDEEPDFPLVTLGRSLSRGSALVIDETRLARSLLALAGQEGIALFQGDEPLFPTLPLLLPEPPDRARALPLYDGLLPRPPLPARAVLCGRPEIAAFCNWISVPWPAFDIGVLAGRLLFNLIRGQGSRPGEIRLAPPLLLPRD</sequence>
<dbReference type="Pfam" id="PF00532">
    <property type="entry name" value="Peripla_BP_1"/>
    <property type="match status" value="1"/>
</dbReference>
<evidence type="ECO:0000313" key="6">
    <source>
        <dbReference type="Proteomes" id="UP000671879"/>
    </source>
</evidence>
<dbReference type="CDD" id="cd01392">
    <property type="entry name" value="HTH_LacI"/>
    <property type="match status" value="1"/>
</dbReference>
<keyword evidence="3" id="KW-0804">Transcription</keyword>
<dbReference type="SUPFAM" id="SSF53822">
    <property type="entry name" value="Periplasmic binding protein-like I"/>
    <property type="match status" value="1"/>
</dbReference>